<keyword evidence="4 8" id="KW-0133">Cell shape</keyword>
<organism evidence="13 14">
    <name type="scientific">Holdemania filiformis</name>
    <dbReference type="NCBI Taxonomy" id="61171"/>
    <lineage>
        <taxon>Bacteria</taxon>
        <taxon>Bacillati</taxon>
        <taxon>Bacillota</taxon>
        <taxon>Erysipelotrichia</taxon>
        <taxon>Erysipelotrichales</taxon>
        <taxon>Erysipelotrichaceae</taxon>
        <taxon>Holdemania</taxon>
    </lineage>
</organism>
<keyword evidence="6 8" id="KW-0131">Cell cycle</keyword>
<dbReference type="SUPFAM" id="SSF53623">
    <property type="entry name" value="MurD-like peptide ligases, catalytic domain"/>
    <property type="match status" value="1"/>
</dbReference>
<comment type="pathway">
    <text evidence="1 8 9">Cell wall biogenesis; peptidoglycan biosynthesis.</text>
</comment>
<dbReference type="UniPathway" id="UPA00219"/>
<sequence length="491" mass="54824">MKLSALFDNAPDIEIENLMVDSRDVLPNSIFFCIKGMIHDGHRYVNAAVKNGAVCVVHSEDIKRNNANVVYIKVRDVTAALNQVAACFYGYPSKKMVVYGVTGTNGKSSIACMIRNLLNPVYACGYIGTISIEYGDTKLPPLLTTPDIVPMQQILHDMAQAGMKACALEISSIGLEQHRTDSVDVDIAIFTNLTHDHLDYHGTMENYFEAKKRLFDQLKPDGTAITNKDDPHGMAMVADCPARVVTYGVLEKADYEAKDIQLNADKTIFTLVHDGSEYPVQTNLVAMFNLYNLLAVIAALHEGGLPMEQILEQLNTIPQIEGRMERIEEGQPFNIIVDFAHTPDGLEQIFKFASAITPKEKRIISVFGSAGKRDTKKRPVFGQLADKYCDLIILTEDDPRDEDPIQIAEEIAAGIQKTNRIIIESRYDAIRQAVEVANVGDTILILGKGDETFIYREFGREPWMSDPAAVRDALRKYYFETEEEDEDETVE</sequence>
<feature type="binding site" evidence="8">
    <location>
        <begin position="103"/>
        <end position="109"/>
    </location>
    <ligand>
        <name>ATP</name>
        <dbReference type="ChEBI" id="CHEBI:30616"/>
    </ligand>
</feature>
<dbReference type="NCBIfam" id="NF001126">
    <property type="entry name" value="PRK00139.1-4"/>
    <property type="match status" value="1"/>
</dbReference>
<dbReference type="HAMAP" id="MF_00208">
    <property type="entry name" value="MurE"/>
    <property type="match status" value="1"/>
</dbReference>
<evidence type="ECO:0000313" key="13">
    <source>
        <dbReference type="EMBL" id="RGR76930.1"/>
    </source>
</evidence>
<dbReference type="NCBIfam" id="TIGR01085">
    <property type="entry name" value="murE"/>
    <property type="match status" value="1"/>
</dbReference>
<keyword evidence="3 8" id="KW-0132">Cell division</keyword>
<dbReference type="Pfam" id="PF02875">
    <property type="entry name" value="Mur_ligase_C"/>
    <property type="match status" value="1"/>
</dbReference>
<evidence type="ECO:0000256" key="1">
    <source>
        <dbReference type="ARBA" id="ARBA00004752"/>
    </source>
</evidence>
<dbReference type="InterPro" id="IPR035911">
    <property type="entry name" value="MurE/MurF_N"/>
</dbReference>
<name>A0A412G6J7_9FIRM</name>
<dbReference type="Gene3D" id="3.40.1390.10">
    <property type="entry name" value="MurE/MurF, N-terminal domain"/>
    <property type="match status" value="1"/>
</dbReference>
<dbReference type="InterPro" id="IPR005761">
    <property type="entry name" value="UDP-N-AcMur-Glu-dNH2Pim_ligase"/>
</dbReference>
<dbReference type="RefSeq" id="WP_117892655.1">
    <property type="nucleotide sequence ID" value="NZ_CABJCV010000001.1"/>
</dbReference>
<dbReference type="GO" id="GO:0008360">
    <property type="term" value="P:regulation of cell shape"/>
    <property type="evidence" value="ECO:0007669"/>
    <property type="project" value="UniProtKB-KW"/>
</dbReference>
<dbReference type="GeneID" id="83014015"/>
<comment type="cofactor">
    <cofactor evidence="8">
        <name>Mg(2+)</name>
        <dbReference type="ChEBI" id="CHEBI:18420"/>
    </cofactor>
</comment>
<dbReference type="Pfam" id="PF01225">
    <property type="entry name" value="Mur_ligase"/>
    <property type="match status" value="1"/>
</dbReference>
<keyword evidence="8" id="KW-0460">Magnesium</keyword>
<feature type="domain" description="Mur ligase central" evidence="12">
    <location>
        <begin position="101"/>
        <end position="299"/>
    </location>
</feature>
<protein>
    <recommendedName>
        <fullName evidence="8">UDP-N-acetylmuramyl-tripeptide synthetase</fullName>
        <ecNumber evidence="8">6.3.2.-</ecNumber>
    </recommendedName>
    <alternativeName>
        <fullName evidence="8">UDP-MurNAc-tripeptide synthetase</fullName>
    </alternativeName>
</protein>
<comment type="PTM">
    <text evidence="8">Carboxylation is probably crucial for Mg(2+) binding and, consequently, for the gamma-phosphate positioning of ATP.</text>
</comment>
<keyword evidence="5 8" id="KW-0573">Peptidoglycan synthesis</keyword>
<evidence type="ECO:0000256" key="6">
    <source>
        <dbReference type="ARBA" id="ARBA00023306"/>
    </source>
</evidence>
<dbReference type="GO" id="GO:0051301">
    <property type="term" value="P:cell division"/>
    <property type="evidence" value="ECO:0007669"/>
    <property type="project" value="UniProtKB-KW"/>
</dbReference>
<reference evidence="13 14" key="1">
    <citation type="submission" date="2018-08" db="EMBL/GenBank/DDBJ databases">
        <title>A genome reference for cultivated species of the human gut microbiota.</title>
        <authorList>
            <person name="Zou Y."/>
            <person name="Xue W."/>
            <person name="Luo G."/>
        </authorList>
    </citation>
    <scope>NUCLEOTIDE SEQUENCE [LARGE SCALE GENOMIC DNA]</scope>
    <source>
        <strain evidence="13 14">AF24-29</strain>
    </source>
</reference>
<feature type="binding site" evidence="8">
    <location>
        <position position="22"/>
    </location>
    <ligand>
        <name>UDP-N-acetyl-alpha-D-muramoyl-L-alanyl-D-glutamate</name>
        <dbReference type="ChEBI" id="CHEBI:83900"/>
    </ligand>
</feature>
<keyword evidence="8 13" id="KW-0436">Ligase</keyword>
<dbReference type="EC" id="6.3.2.-" evidence="8"/>
<dbReference type="InterPro" id="IPR036565">
    <property type="entry name" value="Mur-like_cat_sf"/>
</dbReference>
<feature type="modified residue" description="N6-carboxylysine" evidence="8">
    <location>
        <position position="211"/>
    </location>
</feature>
<evidence type="ECO:0000313" key="14">
    <source>
        <dbReference type="Proteomes" id="UP000284178"/>
    </source>
</evidence>
<feature type="domain" description="Mur ligase C-terminal" evidence="11">
    <location>
        <begin position="322"/>
        <end position="449"/>
    </location>
</feature>
<dbReference type="PANTHER" id="PTHR23135:SF4">
    <property type="entry name" value="UDP-N-ACETYLMURAMOYL-L-ALANYL-D-GLUTAMATE--2,6-DIAMINOPIMELATE LIGASE MURE HOMOLOG, CHLOROPLASTIC"/>
    <property type="match status" value="1"/>
</dbReference>
<dbReference type="GO" id="GO:0016881">
    <property type="term" value="F:acid-amino acid ligase activity"/>
    <property type="evidence" value="ECO:0007669"/>
    <property type="project" value="UniProtKB-UniRule"/>
</dbReference>
<gene>
    <name evidence="8" type="primary">murE</name>
    <name evidence="13" type="ORF">DWY25_01150</name>
</gene>
<dbReference type="Proteomes" id="UP000284178">
    <property type="component" value="Unassembled WGS sequence"/>
</dbReference>
<dbReference type="AlphaFoldDB" id="A0A412G6J7"/>
<dbReference type="InterPro" id="IPR000713">
    <property type="entry name" value="Mur_ligase_N"/>
</dbReference>
<dbReference type="EMBL" id="QRUP01000001">
    <property type="protein sequence ID" value="RGR76930.1"/>
    <property type="molecule type" value="Genomic_DNA"/>
</dbReference>
<comment type="function">
    <text evidence="8">Catalyzes the addition of an amino acid to the nucleotide precursor UDP-N-acetylmuramoyl-L-alanyl-D-glutamate (UMAG) in the biosynthesis of bacterial cell-wall peptidoglycan.</text>
</comment>
<dbReference type="GO" id="GO:0071555">
    <property type="term" value="P:cell wall organization"/>
    <property type="evidence" value="ECO:0007669"/>
    <property type="project" value="UniProtKB-KW"/>
</dbReference>
<dbReference type="GO" id="GO:0000287">
    <property type="term" value="F:magnesium ion binding"/>
    <property type="evidence" value="ECO:0007669"/>
    <property type="project" value="UniProtKB-UniRule"/>
</dbReference>
<feature type="domain" description="Mur ligase N-terminal catalytic" evidence="10">
    <location>
        <begin position="14"/>
        <end position="89"/>
    </location>
</feature>
<dbReference type="SUPFAM" id="SSF63418">
    <property type="entry name" value="MurE/MurF N-terminal domain"/>
    <property type="match status" value="1"/>
</dbReference>
<evidence type="ECO:0000256" key="4">
    <source>
        <dbReference type="ARBA" id="ARBA00022960"/>
    </source>
</evidence>
<dbReference type="GO" id="GO:0005737">
    <property type="term" value="C:cytoplasm"/>
    <property type="evidence" value="ECO:0007669"/>
    <property type="project" value="UniProtKB-SubCell"/>
</dbReference>
<comment type="caution">
    <text evidence="8">Lacks conserved residue(s) required for the propagation of feature annotation.</text>
</comment>
<evidence type="ECO:0000256" key="8">
    <source>
        <dbReference type="HAMAP-Rule" id="MF_00208"/>
    </source>
</evidence>
<evidence type="ECO:0000256" key="5">
    <source>
        <dbReference type="ARBA" id="ARBA00022984"/>
    </source>
</evidence>
<evidence type="ECO:0000259" key="12">
    <source>
        <dbReference type="Pfam" id="PF08245"/>
    </source>
</evidence>
<keyword evidence="14" id="KW-1185">Reference proteome</keyword>
<dbReference type="Pfam" id="PF08245">
    <property type="entry name" value="Mur_ligase_M"/>
    <property type="match status" value="1"/>
</dbReference>
<evidence type="ECO:0000256" key="3">
    <source>
        <dbReference type="ARBA" id="ARBA00022618"/>
    </source>
</evidence>
<evidence type="ECO:0000259" key="10">
    <source>
        <dbReference type="Pfam" id="PF01225"/>
    </source>
</evidence>
<dbReference type="InterPro" id="IPR013221">
    <property type="entry name" value="Mur_ligase_cen"/>
</dbReference>
<dbReference type="PANTHER" id="PTHR23135">
    <property type="entry name" value="MUR LIGASE FAMILY MEMBER"/>
    <property type="match status" value="1"/>
</dbReference>
<keyword evidence="7 8" id="KW-0961">Cell wall biogenesis/degradation</keyword>
<dbReference type="GO" id="GO:0005524">
    <property type="term" value="F:ATP binding"/>
    <property type="evidence" value="ECO:0007669"/>
    <property type="project" value="UniProtKB-UniRule"/>
</dbReference>
<comment type="similarity">
    <text evidence="2 8">Belongs to the MurCDEF family. MurE subfamily.</text>
</comment>
<feature type="binding site" evidence="8">
    <location>
        <position position="171"/>
    </location>
    <ligand>
        <name>UDP-N-acetyl-alpha-D-muramoyl-L-alanyl-D-glutamate</name>
        <dbReference type="ChEBI" id="CHEBI:83900"/>
    </ligand>
</feature>
<dbReference type="Gene3D" id="3.90.190.20">
    <property type="entry name" value="Mur ligase, C-terminal domain"/>
    <property type="match status" value="1"/>
</dbReference>
<feature type="binding site" evidence="8">
    <location>
        <position position="177"/>
    </location>
    <ligand>
        <name>UDP-N-acetyl-alpha-D-muramoyl-L-alanyl-D-glutamate</name>
        <dbReference type="ChEBI" id="CHEBI:83900"/>
    </ligand>
</feature>
<comment type="caution">
    <text evidence="13">The sequence shown here is derived from an EMBL/GenBank/DDBJ whole genome shotgun (WGS) entry which is preliminary data.</text>
</comment>
<keyword evidence="8" id="KW-0547">Nucleotide-binding</keyword>
<proteinExistence type="inferred from homology"/>
<dbReference type="InterPro" id="IPR036615">
    <property type="entry name" value="Mur_ligase_C_dom_sf"/>
</dbReference>
<evidence type="ECO:0000256" key="7">
    <source>
        <dbReference type="ARBA" id="ARBA00023316"/>
    </source>
</evidence>
<dbReference type="Gene3D" id="3.40.1190.10">
    <property type="entry name" value="Mur-like, catalytic domain"/>
    <property type="match status" value="1"/>
</dbReference>
<comment type="subcellular location">
    <subcellularLocation>
        <location evidence="8 9">Cytoplasm</location>
    </subcellularLocation>
</comment>
<keyword evidence="8" id="KW-0067">ATP-binding</keyword>
<evidence type="ECO:0000256" key="9">
    <source>
        <dbReference type="RuleBase" id="RU004135"/>
    </source>
</evidence>
<feature type="binding site" evidence="8">
    <location>
        <begin position="144"/>
        <end position="145"/>
    </location>
    <ligand>
        <name>UDP-N-acetyl-alpha-D-muramoyl-L-alanyl-D-glutamate</name>
        <dbReference type="ChEBI" id="CHEBI:83900"/>
    </ligand>
</feature>
<feature type="binding site" evidence="8">
    <location>
        <position position="179"/>
    </location>
    <ligand>
        <name>UDP-N-acetyl-alpha-D-muramoyl-L-alanyl-D-glutamate</name>
        <dbReference type="ChEBI" id="CHEBI:83900"/>
    </ligand>
</feature>
<dbReference type="GO" id="GO:0009252">
    <property type="term" value="P:peptidoglycan biosynthetic process"/>
    <property type="evidence" value="ECO:0007669"/>
    <property type="project" value="UniProtKB-UniRule"/>
</dbReference>
<evidence type="ECO:0000256" key="2">
    <source>
        <dbReference type="ARBA" id="ARBA00005898"/>
    </source>
</evidence>
<keyword evidence="8" id="KW-0963">Cytoplasm</keyword>
<dbReference type="SUPFAM" id="SSF53244">
    <property type="entry name" value="MurD-like peptide ligases, peptide-binding domain"/>
    <property type="match status" value="1"/>
</dbReference>
<dbReference type="InterPro" id="IPR004101">
    <property type="entry name" value="Mur_ligase_C"/>
</dbReference>
<evidence type="ECO:0000259" key="11">
    <source>
        <dbReference type="Pfam" id="PF02875"/>
    </source>
</evidence>
<accession>A0A412G6J7</accession>